<keyword evidence="3" id="KW-1185">Reference proteome</keyword>
<sequence length="948" mass="97811">MNKQLVMALLASGALVGLSGCSGGGGDTTIIIEAPTNDGGSGGTPAPAPAPEPEPEPNDVPCPEGTTETSTDICELTGTYETDLTLVAGNTYTLDGRVQFGNGAARMSSATTLENGDALTTPTLTIEPGVEVKGLSASDGTFQTAAVLQINRGANIMAVGTADDPIIFSSEDEGYEGPFEWGGLIVSGFGPHNTCDDEICNITAEGGAGIFGQVSGSTPDDNSGMLKYVVIAEGGYLINADGDEINGLSLNGVGNGTEIEFLQVHDNADDGIEFYGGNVNAKHVVVTGARDDSIDWDEGYQGNLQYVVVKQSPEGSGEAFEMDTQGADEPLSKPTVSNVTIIANKQANDDSFIMQFKKLSGGFFHNVVATVDADSPNTFDTCARITGGSEANVGTSLVFNNWIQDCANAPGDQGVLATVDMGGAALNVTVTFANLNSLAAATAEAAKLSEAMDWAAINASFSESVADADYLDATDYIGAVDPDATTAWWDGWTIAGSVGTPEAVAIECPAGTTETADNVCELQGIYNDDMTLVAGNTYTLNGRVQFGNGAETLDAQGFTQGGAELTTPTLTIEAGVEVKGLEASDGTFQTAAVLQINRGANIEAVGTPTAPIIFSSEDEGLDGPFEWGGLIISGFGRHNTCTDDLCNITAEGGAGRFGQINGETRNDDSGTLKYVVIAEGGYLINADGDEINGLSLNGVGSGTEMSYIQVHDNADDGIEFYGGDVNVKYAVVTGARDDSVDWDEAYRGNMQYVIVKQSAEGSGEAFEMDTQGADEPLSKPTVSNVTIIANKQANDDSFIMQFKKKSGGFFHNVVATVAADTPNTFESCARITGGAGANVNTALVFNNWIQDCANDGSGGLLVSADSEAGADAVGNATMVVVAPALDAILASQAAEAVLAAPLNWTEINAAYPESTANTSFLDATDFIGAVNPDGSNPWWAGWTVPGSL</sequence>
<protein>
    <recommendedName>
        <fullName evidence="4">Lipoprotein</fullName>
    </recommendedName>
</protein>
<evidence type="ECO:0000256" key="1">
    <source>
        <dbReference type="SAM" id="MobiDB-lite"/>
    </source>
</evidence>
<dbReference type="PROSITE" id="PS51257">
    <property type="entry name" value="PROKAR_LIPOPROTEIN"/>
    <property type="match status" value="1"/>
</dbReference>
<evidence type="ECO:0000313" key="2">
    <source>
        <dbReference type="EMBL" id="UZP75123.1"/>
    </source>
</evidence>
<reference evidence="2 3" key="1">
    <citation type="submission" date="2019-02" db="EMBL/GenBank/DDBJ databases">
        <title>Halieaceae_genomes.</title>
        <authorList>
            <person name="Li S.-H."/>
        </authorList>
    </citation>
    <scope>NUCLEOTIDE SEQUENCE [LARGE SCALE GENOMIC DNA]</scope>
    <source>
        <strain evidence="2 3">JH123</strain>
    </source>
</reference>
<evidence type="ECO:0008006" key="4">
    <source>
        <dbReference type="Google" id="ProtNLM"/>
    </source>
</evidence>
<accession>A0ABY6QA73</accession>
<dbReference type="RefSeq" id="WP_279241595.1">
    <property type="nucleotide sequence ID" value="NZ_CP036501.1"/>
</dbReference>
<dbReference type="EMBL" id="CP036501">
    <property type="protein sequence ID" value="UZP75123.1"/>
    <property type="molecule type" value="Genomic_DNA"/>
</dbReference>
<dbReference type="PANTHER" id="PTHR41339">
    <property type="entry name" value="LIPL48"/>
    <property type="match status" value="1"/>
</dbReference>
<feature type="region of interest" description="Disordered" evidence="1">
    <location>
        <begin position="29"/>
        <end position="70"/>
    </location>
</feature>
<dbReference type="Proteomes" id="UP001317963">
    <property type="component" value="Chromosome"/>
</dbReference>
<proteinExistence type="predicted"/>
<gene>
    <name evidence="2" type="ORF">E0F26_10400</name>
</gene>
<organism evidence="2 3">
    <name type="scientific">Candidatus Paraluminiphilus aquimaris</name>
    <dbReference type="NCBI Taxonomy" id="2518994"/>
    <lineage>
        <taxon>Bacteria</taxon>
        <taxon>Pseudomonadati</taxon>
        <taxon>Pseudomonadota</taxon>
        <taxon>Gammaproteobacteria</taxon>
        <taxon>Cellvibrionales</taxon>
        <taxon>Halieaceae</taxon>
        <taxon>Candidatus Paraluminiphilus</taxon>
    </lineage>
</organism>
<dbReference type="PANTHER" id="PTHR41339:SF1">
    <property type="entry name" value="SECRETED PROTEIN"/>
    <property type="match status" value="1"/>
</dbReference>
<evidence type="ECO:0000313" key="3">
    <source>
        <dbReference type="Proteomes" id="UP001317963"/>
    </source>
</evidence>
<name>A0ABY6QA73_9GAMM</name>